<name>A0A8D9PE41_9VIRU</name>
<organism evidence="1">
    <name type="scientific">Corticoviridae sp</name>
    <dbReference type="NCBI Taxonomy" id="2832474"/>
    <lineage>
        <taxon>Viruses</taxon>
        <taxon>Varidnaviria</taxon>
        <taxon>Abadenavirae</taxon>
        <taxon>Produgelaviricota</taxon>
        <taxon>Belvinaviricetes</taxon>
        <taxon>Vinavirales</taxon>
        <taxon>Corticoviridae</taxon>
    </lineage>
</organism>
<reference evidence="1" key="1">
    <citation type="journal article" date="2021" name="Proc. Natl. Acad. Sci. U.S.A.">
        <title>A Catalog of Tens of Thousands of Viruses from Human Metagenomes Reveals Hidden Associations with Chronic Diseases.</title>
        <authorList>
            <person name="Tisza M.J."/>
            <person name="Buck C.B."/>
        </authorList>
    </citation>
    <scope>NUCLEOTIDE SEQUENCE</scope>
    <source>
        <strain evidence="1">Ct6nR3</strain>
    </source>
</reference>
<dbReference type="EMBL" id="BK032494">
    <property type="protein sequence ID" value="DAD55507.1"/>
    <property type="molecule type" value="Genomic_DNA"/>
</dbReference>
<proteinExistence type="predicted"/>
<accession>A0A8D9PE41</accession>
<sequence>MDSNSSADQTSTSEAADNRIAAAQDSVNLVLNRSSGNSVTFTDMGAVSKAFDFAIKVSKDAANTQAASTDAIQKSSTSALAAVQQAYGDFSKKIDDAYVTSKAGEQKIMVAVGVVAVTLIAIKTLK</sequence>
<protein>
    <submittedName>
        <fullName evidence="1">Uncharacterized protein</fullName>
    </submittedName>
</protein>
<evidence type="ECO:0000313" key="1">
    <source>
        <dbReference type="EMBL" id="DAD55507.1"/>
    </source>
</evidence>